<dbReference type="PANTHER" id="PTHR15435:SF2">
    <property type="entry name" value="KICSTOR COMPLEX PROTEIN KAPTIN"/>
    <property type="match status" value="1"/>
</dbReference>
<dbReference type="GO" id="GO:0007015">
    <property type="term" value="P:actin filament organization"/>
    <property type="evidence" value="ECO:0007669"/>
    <property type="project" value="InterPro"/>
</dbReference>
<dbReference type="EMBL" id="CAKLBY020000229">
    <property type="protein sequence ID" value="CAK7938080.1"/>
    <property type="molecule type" value="Genomic_DNA"/>
</dbReference>
<dbReference type="PROSITE" id="PS51257">
    <property type="entry name" value="PROKAR_LIPOPROTEIN"/>
    <property type="match status" value="1"/>
</dbReference>
<dbReference type="GO" id="GO:0034198">
    <property type="term" value="P:cellular response to amino acid starvation"/>
    <property type="evidence" value="ECO:0007669"/>
    <property type="project" value="TreeGrafter"/>
</dbReference>
<sequence>MLFHQRRFVAYPCGAPGLLTLNASSSLFSSSCRYTLVTTDRCVALLSYDATGYSLQKLEVDALSTEEVNVIASAVVERPDTCPSQVAVAYAVGEALYVQVLIPYKESVDHAEPLGGGEFKLQTAPTCMYSIQASGTNGDVFYGVIVCCTDSMLAIGYIRNQMKAGSRVSVESDAVCTLLDNDQFAEFFPEFATFTHTIMAVDILTSPETDQGWIVFGCADGLVRVYHGQKLGRCLCGPFKVKDIQLNGPVTSVALFLKRSAMGETTSSTWHCNLLVTCAIGQALVYEDLFGAFDRIGNGEVLMDSDAFDSIFAGITADIDLDGEVEFLLGTDSQVMLAYKEKGDDDNSSCKAMESSIELSVDETLPVNEDAPSLSPKSSQNIWDDLEMIPVADTFVASSPEPVLVQRKWQRLSRSHWDMETFGAIYSLLWRDVNHDGVPELLVASSTGIYVYEADPEFVIKKLECVLSALQGSPVNTNK</sequence>
<comment type="caution">
    <text evidence="1">The sequence shown here is derived from an EMBL/GenBank/DDBJ whole genome shotgun (WGS) entry which is preliminary data.</text>
</comment>
<evidence type="ECO:0008006" key="3">
    <source>
        <dbReference type="Google" id="ProtNLM"/>
    </source>
</evidence>
<gene>
    <name evidence="1" type="ORF">PM001_LOCUS23230</name>
</gene>
<name>A0AAV1UU54_9STRA</name>
<dbReference type="GO" id="GO:0030027">
    <property type="term" value="C:lamellipodium"/>
    <property type="evidence" value="ECO:0007669"/>
    <property type="project" value="TreeGrafter"/>
</dbReference>
<accession>A0AAV1UU54</accession>
<evidence type="ECO:0000313" key="1">
    <source>
        <dbReference type="EMBL" id="CAK7938080.1"/>
    </source>
</evidence>
<dbReference type="AlphaFoldDB" id="A0AAV1UU54"/>
<dbReference type="Proteomes" id="UP001162060">
    <property type="component" value="Unassembled WGS sequence"/>
</dbReference>
<evidence type="ECO:0000313" key="2">
    <source>
        <dbReference type="Proteomes" id="UP001162060"/>
    </source>
</evidence>
<reference evidence="1" key="1">
    <citation type="submission" date="2024-01" db="EMBL/GenBank/DDBJ databases">
        <authorList>
            <person name="Webb A."/>
        </authorList>
    </citation>
    <scope>NUCLEOTIDE SEQUENCE</scope>
    <source>
        <strain evidence="1">Pm1</strain>
    </source>
</reference>
<dbReference type="InterPro" id="IPR029982">
    <property type="entry name" value="Kptn"/>
</dbReference>
<protein>
    <recommendedName>
        <fullName evidence="3">Kaptin</fullName>
    </recommendedName>
</protein>
<dbReference type="GO" id="GO:1904262">
    <property type="term" value="P:negative regulation of TORC1 signaling"/>
    <property type="evidence" value="ECO:0007669"/>
    <property type="project" value="TreeGrafter"/>
</dbReference>
<organism evidence="1 2">
    <name type="scientific">Peronospora matthiolae</name>
    <dbReference type="NCBI Taxonomy" id="2874970"/>
    <lineage>
        <taxon>Eukaryota</taxon>
        <taxon>Sar</taxon>
        <taxon>Stramenopiles</taxon>
        <taxon>Oomycota</taxon>
        <taxon>Peronosporomycetes</taxon>
        <taxon>Peronosporales</taxon>
        <taxon>Peronosporaceae</taxon>
        <taxon>Peronospora</taxon>
    </lineage>
</organism>
<dbReference type="PANTHER" id="PTHR15435">
    <property type="entry name" value="KICSTOR COMPLEX PROTEIN KAPTIN"/>
    <property type="match status" value="1"/>
</dbReference>
<dbReference type="GO" id="GO:0015629">
    <property type="term" value="C:actin cytoskeleton"/>
    <property type="evidence" value="ECO:0007669"/>
    <property type="project" value="InterPro"/>
</dbReference>
<proteinExistence type="predicted"/>
<dbReference type="GO" id="GO:0051015">
    <property type="term" value="F:actin filament binding"/>
    <property type="evidence" value="ECO:0007669"/>
    <property type="project" value="TreeGrafter"/>
</dbReference>